<feature type="chain" id="PRO_5031572434" evidence="2">
    <location>
        <begin position="22"/>
        <end position="197"/>
    </location>
</feature>
<feature type="transmembrane region" description="Helical" evidence="1">
    <location>
        <begin position="75"/>
        <end position="94"/>
    </location>
</feature>
<name>A0A7S2FXQ2_9STRA</name>
<proteinExistence type="predicted"/>
<feature type="signal peptide" evidence="2">
    <location>
        <begin position="1"/>
        <end position="21"/>
    </location>
</feature>
<organism evidence="3">
    <name type="scientific">Octactis speculum</name>
    <dbReference type="NCBI Taxonomy" id="3111310"/>
    <lineage>
        <taxon>Eukaryota</taxon>
        <taxon>Sar</taxon>
        <taxon>Stramenopiles</taxon>
        <taxon>Ochrophyta</taxon>
        <taxon>Dictyochophyceae</taxon>
        <taxon>Dictyochales</taxon>
        <taxon>Dictyochaceae</taxon>
        <taxon>Octactis</taxon>
    </lineage>
</organism>
<evidence type="ECO:0000313" key="3">
    <source>
        <dbReference type="EMBL" id="CAD9420835.1"/>
    </source>
</evidence>
<dbReference type="AlphaFoldDB" id="A0A7S2FXQ2"/>
<keyword evidence="1" id="KW-0812">Transmembrane</keyword>
<protein>
    <submittedName>
        <fullName evidence="3">Uncharacterized protein</fullName>
    </submittedName>
</protein>
<keyword evidence="1" id="KW-0472">Membrane</keyword>
<evidence type="ECO:0000256" key="1">
    <source>
        <dbReference type="SAM" id="Phobius"/>
    </source>
</evidence>
<sequence>MMSKSTMKSLVLVSYFLHISALLPSQPKRSCSIKQPPLSTCRSSLYRQRTAQRFRRDSGIVASGFDDLNRDLTKAMRQIPIGSVISTLGLFWIITHPMFLFNVIFVLPLTLVAGYTLYTQLTYTEASCPVCSNVVTGLQSDEFPCSICGSQLKSEDGRFVTAGPVASGSNNFYGGGNVWAKEDIGSSKGVIDVEVEK</sequence>
<keyword evidence="2" id="KW-0732">Signal</keyword>
<gene>
    <name evidence="3" type="ORF">DSPE1174_LOCUS13542</name>
</gene>
<dbReference type="EMBL" id="HBGS01026684">
    <property type="protein sequence ID" value="CAD9420835.1"/>
    <property type="molecule type" value="Transcribed_RNA"/>
</dbReference>
<accession>A0A7S2FXQ2</accession>
<reference evidence="3" key="1">
    <citation type="submission" date="2021-01" db="EMBL/GenBank/DDBJ databases">
        <authorList>
            <person name="Corre E."/>
            <person name="Pelletier E."/>
            <person name="Niang G."/>
            <person name="Scheremetjew M."/>
            <person name="Finn R."/>
            <person name="Kale V."/>
            <person name="Holt S."/>
            <person name="Cochrane G."/>
            <person name="Meng A."/>
            <person name="Brown T."/>
            <person name="Cohen L."/>
        </authorList>
    </citation>
    <scope>NUCLEOTIDE SEQUENCE</scope>
    <source>
        <strain evidence="3">CCMP1381</strain>
    </source>
</reference>
<evidence type="ECO:0000256" key="2">
    <source>
        <dbReference type="SAM" id="SignalP"/>
    </source>
</evidence>
<keyword evidence="1" id="KW-1133">Transmembrane helix</keyword>